<dbReference type="SMART" id="SM00175">
    <property type="entry name" value="RAB"/>
    <property type="match status" value="1"/>
</dbReference>
<evidence type="ECO:0000313" key="1">
    <source>
        <dbReference type="EMBL" id="KAK3872990.1"/>
    </source>
</evidence>
<dbReference type="InterPro" id="IPR027417">
    <property type="entry name" value="P-loop_NTPase"/>
</dbReference>
<dbReference type="Proteomes" id="UP001286313">
    <property type="component" value="Unassembled WGS sequence"/>
</dbReference>
<gene>
    <name evidence="1" type="ORF">Pcinc_021967</name>
</gene>
<comment type="caution">
    <text evidence="1">The sequence shown here is derived from an EMBL/GenBank/DDBJ whole genome shotgun (WGS) entry which is preliminary data.</text>
</comment>
<dbReference type="Gene3D" id="3.40.50.300">
    <property type="entry name" value="P-loop containing nucleotide triphosphate hydrolases"/>
    <property type="match status" value="1"/>
</dbReference>
<reference evidence="1" key="1">
    <citation type="submission" date="2023-10" db="EMBL/GenBank/DDBJ databases">
        <title>Genome assemblies of two species of porcelain crab, Petrolisthes cinctipes and Petrolisthes manimaculis (Anomura: Porcellanidae).</title>
        <authorList>
            <person name="Angst P."/>
        </authorList>
    </citation>
    <scope>NUCLEOTIDE SEQUENCE</scope>
    <source>
        <strain evidence="1">PB745_01</strain>
        <tissue evidence="1">Gill</tissue>
    </source>
</reference>
<dbReference type="GO" id="GO:0003924">
    <property type="term" value="F:GTPase activity"/>
    <property type="evidence" value="ECO:0007669"/>
    <property type="project" value="InterPro"/>
</dbReference>
<dbReference type="InterPro" id="IPR001806">
    <property type="entry name" value="Small_GTPase"/>
</dbReference>
<dbReference type="GO" id="GO:0005525">
    <property type="term" value="F:GTP binding"/>
    <property type="evidence" value="ECO:0007669"/>
    <property type="project" value="InterPro"/>
</dbReference>
<name>A0AAE1FGK3_PETCI</name>
<proteinExistence type="predicted"/>
<dbReference type="Pfam" id="PF00071">
    <property type="entry name" value="Ras"/>
    <property type="match status" value="1"/>
</dbReference>
<evidence type="ECO:0000313" key="2">
    <source>
        <dbReference type="Proteomes" id="UP001286313"/>
    </source>
</evidence>
<protein>
    <submittedName>
        <fullName evidence="1">Uncharacterized protein</fullName>
    </submittedName>
</protein>
<dbReference type="AlphaFoldDB" id="A0AAE1FGK3"/>
<organism evidence="1 2">
    <name type="scientific">Petrolisthes cinctipes</name>
    <name type="common">Flat porcelain crab</name>
    <dbReference type="NCBI Taxonomy" id="88211"/>
    <lineage>
        <taxon>Eukaryota</taxon>
        <taxon>Metazoa</taxon>
        <taxon>Ecdysozoa</taxon>
        <taxon>Arthropoda</taxon>
        <taxon>Crustacea</taxon>
        <taxon>Multicrustacea</taxon>
        <taxon>Malacostraca</taxon>
        <taxon>Eumalacostraca</taxon>
        <taxon>Eucarida</taxon>
        <taxon>Decapoda</taxon>
        <taxon>Pleocyemata</taxon>
        <taxon>Anomura</taxon>
        <taxon>Galatheoidea</taxon>
        <taxon>Porcellanidae</taxon>
        <taxon>Petrolisthes</taxon>
    </lineage>
</organism>
<sequence length="117" mass="12947">MDSRTGTKGVSRIRILSLGNPGVGKSCLIKRYCEKRFVGKYVPTVGIDYGSTTVDLDGRKVSRTLSSTPRAVHSSKMCVVSFTETCRGYYLPMTSLTDHRFIALDAWLAELRHNLGS</sequence>
<accession>A0AAE1FGK3</accession>
<dbReference type="EMBL" id="JAWQEG010002277">
    <property type="protein sequence ID" value="KAK3872990.1"/>
    <property type="molecule type" value="Genomic_DNA"/>
</dbReference>
<keyword evidence="2" id="KW-1185">Reference proteome</keyword>
<dbReference type="PRINTS" id="PR00449">
    <property type="entry name" value="RASTRNSFRMNG"/>
</dbReference>
<dbReference type="SUPFAM" id="SSF52540">
    <property type="entry name" value="P-loop containing nucleoside triphosphate hydrolases"/>
    <property type="match status" value="1"/>
</dbReference>